<organism evidence="1 2">
    <name type="scientific">Pedobacter jeongneungensis</name>
    <dbReference type="NCBI Taxonomy" id="947309"/>
    <lineage>
        <taxon>Bacteria</taxon>
        <taxon>Pseudomonadati</taxon>
        <taxon>Bacteroidota</taxon>
        <taxon>Sphingobacteriia</taxon>
        <taxon>Sphingobacteriales</taxon>
        <taxon>Sphingobacteriaceae</taxon>
        <taxon>Pedobacter</taxon>
    </lineage>
</organism>
<reference evidence="2" key="1">
    <citation type="journal article" date="2019" name="Int. J. Syst. Evol. Microbiol.">
        <title>The Global Catalogue of Microorganisms (GCM) 10K type strain sequencing project: providing services to taxonomists for standard genome sequencing and annotation.</title>
        <authorList>
            <consortium name="The Broad Institute Genomics Platform"/>
            <consortium name="The Broad Institute Genome Sequencing Center for Infectious Disease"/>
            <person name="Wu L."/>
            <person name="Ma J."/>
        </authorList>
    </citation>
    <scope>NUCLEOTIDE SEQUENCE [LARGE SCALE GENOMIC DNA]</scope>
    <source>
        <strain evidence="2">JCM 17626</strain>
    </source>
</reference>
<protein>
    <submittedName>
        <fullName evidence="1">Uncharacterized protein</fullName>
    </submittedName>
</protein>
<dbReference type="EMBL" id="BAABBY010000006">
    <property type="protein sequence ID" value="GAA4205653.1"/>
    <property type="molecule type" value="Genomic_DNA"/>
</dbReference>
<evidence type="ECO:0000313" key="1">
    <source>
        <dbReference type="EMBL" id="GAA4205653.1"/>
    </source>
</evidence>
<gene>
    <name evidence="1" type="ORF">GCM10022289_25460</name>
</gene>
<evidence type="ECO:0000313" key="2">
    <source>
        <dbReference type="Proteomes" id="UP001501772"/>
    </source>
</evidence>
<proteinExistence type="predicted"/>
<name>A0ABP8BFS2_9SPHI</name>
<dbReference type="Proteomes" id="UP001501772">
    <property type="component" value="Unassembled WGS sequence"/>
</dbReference>
<keyword evidence="2" id="KW-1185">Reference proteome</keyword>
<sequence>MLINYLINIVMERSEILSLLEVINQQVSSSVLGGREEDYEELESMGLITINRESVQWSAAMTPAGNAYLGHD</sequence>
<comment type="caution">
    <text evidence="1">The sequence shown here is derived from an EMBL/GenBank/DDBJ whole genome shotgun (WGS) entry which is preliminary data.</text>
</comment>
<accession>A0ABP8BFS2</accession>